<gene>
    <name evidence="2" type="primary">ga00065</name>
    <name evidence="2" type="ORF">PR202_ga00065</name>
</gene>
<proteinExistence type="predicted"/>
<dbReference type="Gene3D" id="3.80.10.10">
    <property type="entry name" value="Ribonuclease Inhibitor"/>
    <property type="match status" value="2"/>
</dbReference>
<evidence type="ECO:0000256" key="1">
    <source>
        <dbReference type="SAM" id="Coils"/>
    </source>
</evidence>
<comment type="caution">
    <text evidence="2">The sequence shown here is derived from an EMBL/GenBank/DDBJ whole genome shotgun (WGS) entry which is preliminary data.</text>
</comment>
<sequence length="786" mass="89176">MDDNRWPLPAAIGRVVGKLRFFLGNSSDSHKFKGTMKTLDLLEEKLKLLREENLERVSIDREEDISAWLRQVKEAADDAEELVKDMESELVLEAGESVISDAMSWFHSDTSFLLRMKYTVGRLVSVCTEGETIIGKLNMDEDSWKTVQKNITSLSLDRASVVGRDKEISMILEMVLDEACFKAATSLDSWESADNLQISQKGWIIDFLRNVDLSMQRKEDAEVATCQNKTGSRIEYMRVCNDDEMWNPAVIPIVGMSGVDNIRKEELMTQILISLQPQLDVSSSVRHLSIDMDSVNVSWGDYNIERLRSLMLFGGFRDIRKNESYSTIDNVLEWSYDTGDSISETSYDTVDSVLEISYDTIDSISELSSDIVDIDYGDFIMKRCCETIGIILTTSKSLRLFNLSKMRASAAESCIGDRLLDEDHIAMFVKFITRHQMLPLLTHLRYLDFSYSGITELPDSLCSLCNLQALTFREEGTFDYNTGQLFDGMDRKGRNIQRPGPLAAGLTIQSVICLPGSHADGSRLESGRQKKDVDSHASIVGARGTASIIRESPPKDEGIHVLQSLTELTMDNLSLSLNLENIIPKLSALRTLCLYKHHKISVVQEQLLEQFKLLQELEFSCCYFLRKLPSNLSSLSSLKKLSLQSCSRIHSLPSKGLPGNLRELQLSGCSPILQARCQKENGETWAKEKIGRWLKGGTVQHRQEKLNEFWQGWLKCEKEWAQYGSEQLKNHGEWLKNEQEEWLENSAQDIESNEDLCIKPTGEDWPKISHIPYVHLNGCVIQNLYF</sequence>
<protein>
    <recommendedName>
        <fullName evidence="4">Rx N-terminal domain-containing protein</fullName>
    </recommendedName>
</protein>
<dbReference type="AlphaFoldDB" id="A0AAV5BDS7"/>
<dbReference type="EMBL" id="BQKI01000001">
    <property type="protein sequence ID" value="GJM84401.1"/>
    <property type="molecule type" value="Genomic_DNA"/>
</dbReference>
<evidence type="ECO:0000313" key="2">
    <source>
        <dbReference type="EMBL" id="GJM84401.1"/>
    </source>
</evidence>
<evidence type="ECO:0008006" key="4">
    <source>
        <dbReference type="Google" id="ProtNLM"/>
    </source>
</evidence>
<dbReference type="Proteomes" id="UP001054889">
    <property type="component" value="Unassembled WGS sequence"/>
</dbReference>
<accession>A0AAV5BDS7</accession>
<dbReference type="SUPFAM" id="SSF52047">
    <property type="entry name" value="RNI-like"/>
    <property type="match status" value="1"/>
</dbReference>
<organism evidence="2 3">
    <name type="scientific">Eleusine coracana subsp. coracana</name>
    <dbReference type="NCBI Taxonomy" id="191504"/>
    <lineage>
        <taxon>Eukaryota</taxon>
        <taxon>Viridiplantae</taxon>
        <taxon>Streptophyta</taxon>
        <taxon>Embryophyta</taxon>
        <taxon>Tracheophyta</taxon>
        <taxon>Spermatophyta</taxon>
        <taxon>Magnoliopsida</taxon>
        <taxon>Liliopsida</taxon>
        <taxon>Poales</taxon>
        <taxon>Poaceae</taxon>
        <taxon>PACMAD clade</taxon>
        <taxon>Chloridoideae</taxon>
        <taxon>Cynodonteae</taxon>
        <taxon>Eleusininae</taxon>
        <taxon>Eleusine</taxon>
    </lineage>
</organism>
<reference evidence="2" key="2">
    <citation type="submission" date="2021-12" db="EMBL/GenBank/DDBJ databases">
        <title>Resequencing data analysis of finger millet.</title>
        <authorList>
            <person name="Hatakeyama M."/>
            <person name="Aluri S."/>
            <person name="Balachadran M.T."/>
            <person name="Sivarajan S.R."/>
            <person name="Poveda L."/>
            <person name="Shimizu-Inatsugi R."/>
            <person name="Schlapbach R."/>
            <person name="Sreeman S.M."/>
            <person name="Shimizu K.K."/>
        </authorList>
    </citation>
    <scope>NUCLEOTIDE SEQUENCE</scope>
</reference>
<dbReference type="PANTHER" id="PTHR45752">
    <property type="entry name" value="LEUCINE-RICH REPEAT-CONTAINING"/>
    <property type="match status" value="1"/>
</dbReference>
<dbReference type="PANTHER" id="PTHR45752:SF195">
    <property type="entry name" value="LEUCINE-RICH REPEAT (LRR) FAMILY PROTEIN-RELATED"/>
    <property type="match status" value="1"/>
</dbReference>
<dbReference type="InterPro" id="IPR032675">
    <property type="entry name" value="LRR_dom_sf"/>
</dbReference>
<reference evidence="2" key="1">
    <citation type="journal article" date="2018" name="DNA Res.">
        <title>Multiple hybrid de novo genome assembly of finger millet, an orphan allotetraploid crop.</title>
        <authorList>
            <person name="Hatakeyama M."/>
            <person name="Aluri S."/>
            <person name="Balachadran M.T."/>
            <person name="Sivarajan S.R."/>
            <person name="Patrignani A."/>
            <person name="Gruter S."/>
            <person name="Poveda L."/>
            <person name="Shimizu-Inatsugi R."/>
            <person name="Baeten J."/>
            <person name="Francoijs K.J."/>
            <person name="Nataraja K.N."/>
            <person name="Reddy Y.A.N."/>
            <person name="Phadnis S."/>
            <person name="Ravikumar R.L."/>
            <person name="Schlapbach R."/>
            <person name="Sreeman S.M."/>
            <person name="Shimizu K.K."/>
        </authorList>
    </citation>
    <scope>NUCLEOTIDE SEQUENCE</scope>
</reference>
<feature type="coiled-coil region" evidence="1">
    <location>
        <begin position="32"/>
        <end position="89"/>
    </location>
</feature>
<keyword evidence="1" id="KW-0175">Coiled coil</keyword>
<evidence type="ECO:0000313" key="3">
    <source>
        <dbReference type="Proteomes" id="UP001054889"/>
    </source>
</evidence>
<keyword evidence="3" id="KW-1185">Reference proteome</keyword>
<name>A0AAV5BDS7_ELECO</name>
<dbReference type="InterPro" id="IPR050715">
    <property type="entry name" value="LRR-SigEffector_domain"/>
</dbReference>